<feature type="region of interest" description="Disordered" evidence="5">
    <location>
        <begin position="336"/>
        <end position="478"/>
    </location>
</feature>
<gene>
    <name evidence="7" type="ORF">B0H67DRAFT_601735</name>
</gene>
<organism evidence="7 8">
    <name type="scientific">Lasiosphaeris hirsuta</name>
    <dbReference type="NCBI Taxonomy" id="260670"/>
    <lineage>
        <taxon>Eukaryota</taxon>
        <taxon>Fungi</taxon>
        <taxon>Dikarya</taxon>
        <taxon>Ascomycota</taxon>
        <taxon>Pezizomycotina</taxon>
        <taxon>Sordariomycetes</taxon>
        <taxon>Sordariomycetidae</taxon>
        <taxon>Sordariales</taxon>
        <taxon>Lasiosphaeriaceae</taxon>
        <taxon>Lasiosphaeris</taxon>
    </lineage>
</organism>
<feature type="region of interest" description="Disordered" evidence="5">
    <location>
        <begin position="243"/>
        <end position="265"/>
    </location>
</feature>
<evidence type="ECO:0000256" key="3">
    <source>
        <dbReference type="ARBA" id="ARBA00022989"/>
    </source>
</evidence>
<proteinExistence type="predicted"/>
<dbReference type="GO" id="GO:0016020">
    <property type="term" value="C:membrane"/>
    <property type="evidence" value="ECO:0007669"/>
    <property type="project" value="UniProtKB-SubCell"/>
</dbReference>
<feature type="region of interest" description="Disordered" evidence="5">
    <location>
        <begin position="283"/>
        <end position="324"/>
    </location>
</feature>
<evidence type="ECO:0000256" key="4">
    <source>
        <dbReference type="ARBA" id="ARBA00023136"/>
    </source>
</evidence>
<dbReference type="PANTHER" id="PTHR15549">
    <property type="entry name" value="PAIRED IMMUNOGLOBULIN-LIKE TYPE 2 RECEPTOR"/>
    <property type="match status" value="1"/>
</dbReference>
<sequence>MPAFLYPSQGLDLDLTFHFLDAINVTYRASFARPILSCWCGEPGRATEKLRVDNAAPFGNELLILNFSSTDPCWFHLSGSGECGDGVTTSATFALSPDRLTTAPSTATPAPGVVAPGSQDPRGGGQNLSPGAIAGLSAGIAIVCVAVGAMAAFLYFRRRRKGQDADLASAIINHDRAHGRTGPEGALTMRNASSSVASGRSDEPLYPIQPVFDGFPGSMGYDDVRSLHSTADYHHSDYHHSDYHHSDYHHSPHSPNPSHNGAFWGPERSIERDELSAARLNSQPILTSYGPNPVTPTLTPRPSSLNIRAGNISTDSREGIPPMPLVPNYASYSIPPPSSTLEPSPSPPRKLSAPPIVISYGPNRVTPTPAVTSPTVPPDETIFKRRAAQSQAQPQVQSQQPQQQHQHHYQHHQQQQPQHQQHQTPSPTTHHELAPSTSPSQHHPRQLNSHDRQFSWEADDDDEPLASSLMSPSSHGPLPPYASTADFFAMEKGAIRKLAEPQAEAELPPTKDGFYHYASDFVEYELPGAAPQNEPQLPYHLGQYRRQNAEAGPCGPGTSASGGGGPSGGGLREIDEQKFLLEGEVLRMRAQKVRAMKGEVEGNGKGIEGR</sequence>
<feature type="region of interest" description="Disordered" evidence="5">
    <location>
        <begin position="548"/>
        <end position="576"/>
    </location>
</feature>
<evidence type="ECO:0000256" key="2">
    <source>
        <dbReference type="ARBA" id="ARBA00022692"/>
    </source>
</evidence>
<evidence type="ECO:0000313" key="8">
    <source>
        <dbReference type="Proteomes" id="UP001172102"/>
    </source>
</evidence>
<feature type="compositionally biased region" description="Low complexity" evidence="5">
    <location>
        <begin position="365"/>
        <end position="374"/>
    </location>
</feature>
<keyword evidence="2 6" id="KW-0812">Transmembrane</keyword>
<dbReference type="AlphaFoldDB" id="A0AA40A7R0"/>
<feature type="compositionally biased region" description="Low complexity" evidence="5">
    <location>
        <begin position="412"/>
        <end position="428"/>
    </location>
</feature>
<feature type="compositionally biased region" description="Polar residues" evidence="5">
    <location>
        <begin position="283"/>
        <end position="314"/>
    </location>
</feature>
<evidence type="ECO:0000313" key="7">
    <source>
        <dbReference type="EMBL" id="KAK0710867.1"/>
    </source>
</evidence>
<dbReference type="Proteomes" id="UP001172102">
    <property type="component" value="Unassembled WGS sequence"/>
</dbReference>
<name>A0AA40A7R0_9PEZI</name>
<feature type="region of interest" description="Disordered" evidence="5">
    <location>
        <begin position="99"/>
        <end position="126"/>
    </location>
</feature>
<dbReference type="GO" id="GO:0071944">
    <property type="term" value="C:cell periphery"/>
    <property type="evidence" value="ECO:0007669"/>
    <property type="project" value="UniProtKB-ARBA"/>
</dbReference>
<reference evidence="7" key="1">
    <citation type="submission" date="2023-06" db="EMBL/GenBank/DDBJ databases">
        <title>Genome-scale phylogeny and comparative genomics of the fungal order Sordariales.</title>
        <authorList>
            <consortium name="Lawrence Berkeley National Laboratory"/>
            <person name="Hensen N."/>
            <person name="Bonometti L."/>
            <person name="Westerberg I."/>
            <person name="Brannstrom I.O."/>
            <person name="Guillou S."/>
            <person name="Cros-Aarteil S."/>
            <person name="Calhoun S."/>
            <person name="Haridas S."/>
            <person name="Kuo A."/>
            <person name="Mondo S."/>
            <person name="Pangilinan J."/>
            <person name="Riley R."/>
            <person name="Labutti K."/>
            <person name="Andreopoulos B."/>
            <person name="Lipzen A."/>
            <person name="Chen C."/>
            <person name="Yanf M."/>
            <person name="Daum C."/>
            <person name="Ng V."/>
            <person name="Clum A."/>
            <person name="Steindorff A."/>
            <person name="Ohm R."/>
            <person name="Martin F."/>
            <person name="Silar P."/>
            <person name="Natvig D."/>
            <person name="Lalanne C."/>
            <person name="Gautier V."/>
            <person name="Ament-Velasquez S.L."/>
            <person name="Kruys A."/>
            <person name="Hutchinson M.I."/>
            <person name="Powell A.J."/>
            <person name="Barry K."/>
            <person name="Miller A.N."/>
            <person name="Grigoriev I.V."/>
            <person name="Debuchy R."/>
            <person name="Gladieux P."/>
            <person name="Thoren M.H."/>
            <person name="Johannesson H."/>
        </authorList>
    </citation>
    <scope>NUCLEOTIDE SEQUENCE</scope>
    <source>
        <strain evidence="7">SMH4607-1</strain>
    </source>
</reference>
<comment type="subcellular location">
    <subcellularLocation>
        <location evidence="1">Membrane</location>
        <topology evidence="1">Single-pass membrane protein</topology>
    </subcellularLocation>
</comment>
<evidence type="ECO:0000256" key="5">
    <source>
        <dbReference type="SAM" id="MobiDB-lite"/>
    </source>
</evidence>
<feature type="compositionally biased region" description="Gly residues" evidence="5">
    <location>
        <begin position="560"/>
        <end position="571"/>
    </location>
</feature>
<accession>A0AA40A7R0</accession>
<feature type="compositionally biased region" description="Pro residues" evidence="5">
    <location>
        <begin position="336"/>
        <end position="348"/>
    </location>
</feature>
<keyword evidence="8" id="KW-1185">Reference proteome</keyword>
<keyword evidence="4 6" id="KW-0472">Membrane</keyword>
<evidence type="ECO:0000256" key="6">
    <source>
        <dbReference type="SAM" id="Phobius"/>
    </source>
</evidence>
<keyword evidence="3 6" id="KW-1133">Transmembrane helix</keyword>
<feature type="transmembrane region" description="Helical" evidence="6">
    <location>
        <begin position="132"/>
        <end position="156"/>
    </location>
</feature>
<feature type="region of interest" description="Disordered" evidence="5">
    <location>
        <begin position="176"/>
        <end position="202"/>
    </location>
</feature>
<evidence type="ECO:0000256" key="1">
    <source>
        <dbReference type="ARBA" id="ARBA00004167"/>
    </source>
</evidence>
<dbReference type="EMBL" id="JAUKUA010000005">
    <property type="protein sequence ID" value="KAK0710867.1"/>
    <property type="molecule type" value="Genomic_DNA"/>
</dbReference>
<comment type="caution">
    <text evidence="7">The sequence shown here is derived from an EMBL/GenBank/DDBJ whole genome shotgun (WGS) entry which is preliminary data.</text>
</comment>
<feature type="compositionally biased region" description="Low complexity" evidence="5">
    <location>
        <begin position="101"/>
        <end position="118"/>
    </location>
</feature>
<dbReference type="PANTHER" id="PTHR15549:SF26">
    <property type="entry name" value="AXIAL BUDDING PATTERN PROTEIN 2-RELATED"/>
    <property type="match status" value="1"/>
</dbReference>
<dbReference type="InterPro" id="IPR051694">
    <property type="entry name" value="Immunoregulatory_rcpt-like"/>
</dbReference>
<feature type="compositionally biased region" description="Low complexity" evidence="5">
    <location>
        <begin position="388"/>
        <end position="404"/>
    </location>
</feature>
<protein>
    <submittedName>
        <fullName evidence="7">Uncharacterized protein</fullName>
    </submittedName>
</protein>